<proteinExistence type="predicted"/>
<feature type="domain" description="T6SS Phospholipase effector Tle1-like catalytic" evidence="1">
    <location>
        <begin position="52"/>
        <end position="123"/>
    </location>
</feature>
<dbReference type="InterPro" id="IPR018712">
    <property type="entry name" value="Tle1-like_cat"/>
</dbReference>
<name>A0ABR3JP33_9AGAR</name>
<evidence type="ECO:0000259" key="1">
    <source>
        <dbReference type="Pfam" id="PF09994"/>
    </source>
</evidence>
<accession>A0ABR3JP33</accession>
<organism evidence="2 3">
    <name type="scientific">Hohenbuehelia grisea</name>
    <dbReference type="NCBI Taxonomy" id="104357"/>
    <lineage>
        <taxon>Eukaryota</taxon>
        <taxon>Fungi</taxon>
        <taxon>Dikarya</taxon>
        <taxon>Basidiomycota</taxon>
        <taxon>Agaricomycotina</taxon>
        <taxon>Agaricomycetes</taxon>
        <taxon>Agaricomycetidae</taxon>
        <taxon>Agaricales</taxon>
        <taxon>Pleurotineae</taxon>
        <taxon>Pleurotaceae</taxon>
        <taxon>Hohenbuehelia</taxon>
    </lineage>
</organism>
<evidence type="ECO:0000313" key="3">
    <source>
        <dbReference type="Proteomes" id="UP001556367"/>
    </source>
</evidence>
<keyword evidence="3" id="KW-1185">Reference proteome</keyword>
<reference evidence="3" key="1">
    <citation type="submission" date="2024-06" db="EMBL/GenBank/DDBJ databases">
        <title>Multi-omics analyses provide insights into the biosynthesis of the anticancer antibiotic pleurotin in Hohenbuehelia grisea.</title>
        <authorList>
            <person name="Weaver J.A."/>
            <person name="Alberti F."/>
        </authorList>
    </citation>
    <scope>NUCLEOTIDE SEQUENCE [LARGE SCALE GENOMIC DNA]</scope>
    <source>
        <strain evidence="3">T-177</strain>
    </source>
</reference>
<dbReference type="Pfam" id="PF09994">
    <property type="entry name" value="T6SS_Tle1-like_cat"/>
    <property type="match status" value="1"/>
</dbReference>
<protein>
    <recommendedName>
        <fullName evidence="1">T6SS Phospholipase effector Tle1-like catalytic domain-containing protein</fullName>
    </recommendedName>
</protein>
<evidence type="ECO:0000313" key="2">
    <source>
        <dbReference type="EMBL" id="KAL0957588.1"/>
    </source>
</evidence>
<comment type="caution">
    <text evidence="2">The sequence shown here is derived from an EMBL/GenBank/DDBJ whole genome shotgun (WGS) entry which is preliminary data.</text>
</comment>
<sequence>MFWTIWHCINWKPVTTVRTDQQVITAEPRNCWILKWRTQLRPAAMAPMRGTRNLVVCLDGTANQFSVKNTNIVELYGSLDKSKSQRTYYNSGIGTYVKPSWWSPKYLWQLTDNMIDMMAAWYVTGALFYV</sequence>
<dbReference type="EMBL" id="JASNQZ010000005">
    <property type="protein sequence ID" value="KAL0957588.1"/>
    <property type="molecule type" value="Genomic_DNA"/>
</dbReference>
<dbReference type="Proteomes" id="UP001556367">
    <property type="component" value="Unassembled WGS sequence"/>
</dbReference>
<gene>
    <name evidence="2" type="ORF">HGRIS_001372</name>
</gene>